<dbReference type="Proteomes" id="UP001493487">
    <property type="component" value="Unassembled WGS sequence"/>
</dbReference>
<feature type="transmembrane region" description="Helical" evidence="2">
    <location>
        <begin position="6"/>
        <end position="22"/>
    </location>
</feature>
<keyword evidence="2" id="KW-0812">Transmembrane</keyword>
<proteinExistence type="predicted"/>
<accession>A0ABV1KV65</accession>
<evidence type="ECO:0000256" key="2">
    <source>
        <dbReference type="SAM" id="Phobius"/>
    </source>
</evidence>
<feature type="coiled-coil region" evidence="1">
    <location>
        <begin position="39"/>
        <end position="91"/>
    </location>
</feature>
<comment type="caution">
    <text evidence="3">The sequence shown here is derived from an EMBL/GenBank/DDBJ whole genome shotgun (WGS) entry which is preliminary data.</text>
</comment>
<evidence type="ECO:0008006" key="5">
    <source>
        <dbReference type="Google" id="ProtNLM"/>
    </source>
</evidence>
<keyword evidence="2" id="KW-1133">Transmembrane helix</keyword>
<keyword evidence="2" id="KW-0472">Membrane</keyword>
<gene>
    <name evidence="3" type="ORF">QJS35_16515</name>
</gene>
<protein>
    <recommendedName>
        <fullName evidence="5">DUF2802 domain-containing protein</fullName>
    </recommendedName>
</protein>
<organism evidence="3 4">
    <name type="scientific">Cohnella silvisoli</name>
    <dbReference type="NCBI Taxonomy" id="2873699"/>
    <lineage>
        <taxon>Bacteria</taxon>
        <taxon>Bacillati</taxon>
        <taxon>Bacillota</taxon>
        <taxon>Bacilli</taxon>
        <taxon>Bacillales</taxon>
        <taxon>Paenibacillaceae</taxon>
        <taxon>Cohnella</taxon>
    </lineage>
</organism>
<dbReference type="RefSeq" id="WP_232186378.1">
    <property type="nucleotide sequence ID" value="NZ_JAIOAP010000008.1"/>
</dbReference>
<keyword evidence="4" id="KW-1185">Reference proteome</keyword>
<reference evidence="3 4" key="1">
    <citation type="journal article" date="2023" name="Genome Announc.">
        <title>Pan-Genome Analyses of the Genus Cohnella and Proposal of the Novel Species Cohnella silvisoli sp. nov., Isolated from Forest Soil.</title>
        <authorList>
            <person name="Wang C."/>
            <person name="Mao L."/>
            <person name="Bao G."/>
            <person name="Zhu H."/>
        </authorList>
    </citation>
    <scope>NUCLEOTIDE SEQUENCE [LARGE SCALE GENOMIC DNA]</scope>
    <source>
        <strain evidence="3 4">NL03-T5-1</strain>
    </source>
</reference>
<keyword evidence="1" id="KW-0175">Coiled coil</keyword>
<name>A0ABV1KV65_9BACL</name>
<dbReference type="EMBL" id="JASKHM010000009">
    <property type="protein sequence ID" value="MEQ4484003.1"/>
    <property type="molecule type" value="Genomic_DNA"/>
</dbReference>
<evidence type="ECO:0000313" key="4">
    <source>
        <dbReference type="Proteomes" id="UP001493487"/>
    </source>
</evidence>
<evidence type="ECO:0000313" key="3">
    <source>
        <dbReference type="EMBL" id="MEQ4484003.1"/>
    </source>
</evidence>
<sequence>MFPSPWMSIVLLGVAITGYAWMMPKKSGSRGKESGFVSEAAYDQLLEDLETENRELLDAVANFKKEQDETVDKLGRRIVDMEHQMRKWQEQSQSPPAAVPFDSKPLIAATNSFPSDEILAPTPTVQQSIEEPVVIAVADVAEVELPPTTIRGRYPALLEMHDKGRSVEQIAKAMGMNKGEVQLILQLARREEQHHA</sequence>
<evidence type="ECO:0000256" key="1">
    <source>
        <dbReference type="SAM" id="Coils"/>
    </source>
</evidence>